<comment type="caution">
    <text evidence="4">The sequence shown here is derived from an EMBL/GenBank/DDBJ whole genome shotgun (WGS) entry which is preliminary data.</text>
</comment>
<protein>
    <recommendedName>
        <fullName evidence="3">CS domain-containing protein</fullName>
    </recommendedName>
</protein>
<dbReference type="CDD" id="cd06465">
    <property type="entry name" value="p23_hB-ind1_like"/>
    <property type="match status" value="1"/>
</dbReference>
<dbReference type="Pfam" id="PF04969">
    <property type="entry name" value="CS"/>
    <property type="match status" value="1"/>
</dbReference>
<dbReference type="GO" id="GO:0005634">
    <property type="term" value="C:nucleus"/>
    <property type="evidence" value="ECO:0007669"/>
    <property type="project" value="TreeGrafter"/>
</dbReference>
<dbReference type="STRING" id="7375.A0A0L0BWF2"/>
<feature type="domain" description="CS" evidence="3">
    <location>
        <begin position="7"/>
        <end position="96"/>
    </location>
</feature>
<evidence type="ECO:0000256" key="2">
    <source>
        <dbReference type="SAM" id="MobiDB-lite"/>
    </source>
</evidence>
<dbReference type="EMBL" id="JRES01001243">
    <property type="protein sequence ID" value="KNC24357.1"/>
    <property type="molecule type" value="Genomic_DNA"/>
</dbReference>
<dbReference type="SUPFAM" id="SSF49764">
    <property type="entry name" value="HSP20-like chaperones"/>
    <property type="match status" value="1"/>
</dbReference>
<organism evidence="4 5">
    <name type="scientific">Lucilia cuprina</name>
    <name type="common">Green bottle fly</name>
    <name type="synonym">Australian sheep blowfly</name>
    <dbReference type="NCBI Taxonomy" id="7375"/>
    <lineage>
        <taxon>Eukaryota</taxon>
        <taxon>Metazoa</taxon>
        <taxon>Ecdysozoa</taxon>
        <taxon>Arthropoda</taxon>
        <taxon>Hexapoda</taxon>
        <taxon>Insecta</taxon>
        <taxon>Pterygota</taxon>
        <taxon>Neoptera</taxon>
        <taxon>Endopterygota</taxon>
        <taxon>Diptera</taxon>
        <taxon>Brachycera</taxon>
        <taxon>Muscomorpha</taxon>
        <taxon>Oestroidea</taxon>
        <taxon>Calliphoridae</taxon>
        <taxon>Luciliinae</taxon>
        <taxon>Lucilia</taxon>
    </lineage>
</organism>
<dbReference type="Gene3D" id="2.60.40.790">
    <property type="match status" value="1"/>
</dbReference>
<feature type="compositionally biased region" description="Acidic residues" evidence="2">
    <location>
        <begin position="145"/>
        <end position="155"/>
    </location>
</feature>
<dbReference type="OMA" id="EEGPYWP"/>
<comment type="similarity">
    <text evidence="1">Belongs to the p23/wos2 family.</text>
</comment>
<feature type="region of interest" description="Disordered" evidence="2">
    <location>
        <begin position="140"/>
        <end position="180"/>
    </location>
</feature>
<proteinExistence type="inferred from homology"/>
<dbReference type="AlphaFoldDB" id="A0A0L0BWF2"/>
<dbReference type="InterPro" id="IPR008978">
    <property type="entry name" value="HSP20-like_chaperone"/>
</dbReference>
<name>A0A0L0BWF2_LUCCU</name>
<dbReference type="GO" id="GO:0006457">
    <property type="term" value="P:protein folding"/>
    <property type="evidence" value="ECO:0007669"/>
    <property type="project" value="TreeGrafter"/>
</dbReference>
<keyword evidence="5" id="KW-1185">Reference proteome</keyword>
<dbReference type="InterPro" id="IPR007052">
    <property type="entry name" value="CS_dom"/>
</dbReference>
<evidence type="ECO:0000256" key="1">
    <source>
        <dbReference type="ARBA" id="ARBA00025733"/>
    </source>
</evidence>
<dbReference type="PROSITE" id="PS51203">
    <property type="entry name" value="CS"/>
    <property type="match status" value="1"/>
</dbReference>
<dbReference type="FunFam" id="2.60.40.790:FF:000013">
    <property type="entry name" value="Very-long-chain (3R)-3-hydroxyacyl-CoA dehydratase"/>
    <property type="match status" value="1"/>
</dbReference>
<dbReference type="InterPro" id="IPR045250">
    <property type="entry name" value="p23-like"/>
</dbReference>
<dbReference type="OrthoDB" id="1564555at2759"/>
<dbReference type="GO" id="GO:0051087">
    <property type="term" value="F:protein-folding chaperone binding"/>
    <property type="evidence" value="ECO:0007669"/>
    <property type="project" value="TreeGrafter"/>
</dbReference>
<dbReference type="GO" id="GO:0051879">
    <property type="term" value="F:Hsp90 protein binding"/>
    <property type="evidence" value="ECO:0007669"/>
    <property type="project" value="InterPro"/>
</dbReference>
<reference evidence="4 5" key="1">
    <citation type="journal article" date="2015" name="Nat. Commun.">
        <title>Lucilia cuprina genome unlocks parasitic fly biology to underpin future interventions.</title>
        <authorList>
            <person name="Anstead C.A."/>
            <person name="Korhonen P.K."/>
            <person name="Young N.D."/>
            <person name="Hall R.S."/>
            <person name="Jex A.R."/>
            <person name="Murali S.C."/>
            <person name="Hughes D.S."/>
            <person name="Lee S.F."/>
            <person name="Perry T."/>
            <person name="Stroehlein A.J."/>
            <person name="Ansell B.R."/>
            <person name="Breugelmans B."/>
            <person name="Hofmann A."/>
            <person name="Qu J."/>
            <person name="Dugan S."/>
            <person name="Lee S.L."/>
            <person name="Chao H."/>
            <person name="Dinh H."/>
            <person name="Han Y."/>
            <person name="Doddapaneni H.V."/>
            <person name="Worley K.C."/>
            <person name="Muzny D.M."/>
            <person name="Ioannidis P."/>
            <person name="Waterhouse R.M."/>
            <person name="Zdobnov E.M."/>
            <person name="James P.J."/>
            <person name="Bagnall N.H."/>
            <person name="Kotze A.C."/>
            <person name="Gibbs R.A."/>
            <person name="Richards S."/>
            <person name="Batterham P."/>
            <person name="Gasser R.B."/>
        </authorList>
    </citation>
    <scope>NUCLEOTIDE SEQUENCE [LARGE SCALE GENOMIC DNA]</scope>
    <source>
        <strain evidence="4 5">LS</strain>
        <tissue evidence="4">Full body</tissue>
    </source>
</reference>
<evidence type="ECO:0000313" key="5">
    <source>
        <dbReference type="Proteomes" id="UP000037069"/>
    </source>
</evidence>
<evidence type="ECO:0000259" key="3">
    <source>
        <dbReference type="PROSITE" id="PS51203"/>
    </source>
</evidence>
<dbReference type="GO" id="GO:0051131">
    <property type="term" value="P:chaperone-mediated protein complex assembly"/>
    <property type="evidence" value="ECO:0007669"/>
    <property type="project" value="TreeGrafter"/>
</dbReference>
<sequence length="180" mass="20573">MAPTAGTVPPPISWAQRSDLLYVIIDVECKDIEHKVTENNFTFKGTNALDATKKYEVTLNFLNPVNPEKVTSKNIGRCIEFTIYKKESGPFWKSLTNDKTKLHFLKANFTKWKNESDDEEDNGSSNFLLNDMLTGSGMDNRFDDFNVDDDDDSDDNIPSLSQNDDDDDDKKDEEKKDQEK</sequence>
<dbReference type="PANTHER" id="PTHR22932">
    <property type="entry name" value="TELOMERASE-BINDING PROTEIN P23 HSP90 CO-CHAPERONE"/>
    <property type="match status" value="1"/>
</dbReference>
<accession>A0A0L0BWF2</accession>
<gene>
    <name evidence="4" type="ORF">FF38_04576</name>
</gene>
<evidence type="ECO:0000313" key="4">
    <source>
        <dbReference type="EMBL" id="KNC24357.1"/>
    </source>
</evidence>
<dbReference type="Proteomes" id="UP000037069">
    <property type="component" value="Unassembled WGS sequence"/>
</dbReference>
<dbReference type="GO" id="GO:0005829">
    <property type="term" value="C:cytosol"/>
    <property type="evidence" value="ECO:0007669"/>
    <property type="project" value="TreeGrafter"/>
</dbReference>
<dbReference type="PANTHER" id="PTHR22932:SF1">
    <property type="entry name" value="CO-CHAPERONE PROTEIN DAF-41"/>
    <property type="match status" value="1"/>
</dbReference>